<evidence type="ECO:0000313" key="7">
    <source>
        <dbReference type="EMBL" id="QPC83768.1"/>
    </source>
</evidence>
<dbReference type="Proteomes" id="UP000594468">
    <property type="component" value="Chromosome"/>
</dbReference>
<keyword evidence="2 7" id="KW-0489">Methyltransferase</keyword>
<sequence>MTQDVIPAINWRSRIVRTGSIRAGDVKPHPLNPKQHPHKQQQAVSNSLDVLGELKRIVINANNGYLVDGEQRWQIALSQGEDTPLACDWVDLSDDEHELALQILDPLAALSKVDVDRFEQLLANVAEHELVAEGPIFDLLSDLAKESGLSFGEAEAAADAPEAQIDKAEELLEKWQVQPGDVWVIPSTHGGEHRLMCGDSTRETDVQQLITGLTTWLMVTDPPYGIQYDQDWRSHNRTGKVTNDDNADWRAAYALSPADVAYVWHASRFASLVQDGLEAVGFELRAQIIWVKNRAVFSQGHYHWQHEPCWYGVRKGSTANWAGDRTQKTVWAIDGDADAPGNHGTQKPVECMARAIRNHEGHVYDPFGGSGTTMLACEQLGRLCRMMEIEPKYCAVILERMRDMGLSPRLETRQETPEKPDLTSTKDF</sequence>
<protein>
    <recommendedName>
        <fullName evidence="4">Methyltransferase</fullName>
        <ecNumber evidence="4">2.1.1.-</ecNumber>
    </recommendedName>
</protein>
<dbReference type="PRINTS" id="PR00508">
    <property type="entry name" value="S21N4MTFRASE"/>
</dbReference>
<evidence type="ECO:0000259" key="6">
    <source>
        <dbReference type="Pfam" id="PF01555"/>
    </source>
</evidence>
<feature type="compositionally biased region" description="Basic and acidic residues" evidence="5">
    <location>
        <begin position="410"/>
        <end position="428"/>
    </location>
</feature>
<dbReference type="KEGG" id="pmet:G4Y79_05155"/>
<evidence type="ECO:0000256" key="4">
    <source>
        <dbReference type="RuleBase" id="RU362026"/>
    </source>
</evidence>
<organism evidence="7 8">
    <name type="scientific">Phototrophicus methaneseepsis</name>
    <dbReference type="NCBI Taxonomy" id="2710758"/>
    <lineage>
        <taxon>Bacteria</taxon>
        <taxon>Bacillati</taxon>
        <taxon>Chloroflexota</taxon>
        <taxon>Candidatus Thermofontia</taxon>
        <taxon>Phototrophicales</taxon>
        <taxon>Phototrophicaceae</taxon>
        <taxon>Phototrophicus</taxon>
    </lineage>
</organism>
<dbReference type="Pfam" id="PF01555">
    <property type="entry name" value="N6_N4_Mtase"/>
    <property type="match status" value="1"/>
</dbReference>
<evidence type="ECO:0000256" key="2">
    <source>
        <dbReference type="ARBA" id="ARBA00022603"/>
    </source>
</evidence>
<dbReference type="InterPro" id="IPR029063">
    <property type="entry name" value="SAM-dependent_MTases_sf"/>
</dbReference>
<dbReference type="InterPro" id="IPR002052">
    <property type="entry name" value="DNA_methylase_N6_adenine_CS"/>
</dbReference>
<gene>
    <name evidence="7" type="ORF">G4Y79_05155</name>
</gene>
<dbReference type="PROSITE" id="PS00092">
    <property type="entry name" value="N6_MTASE"/>
    <property type="match status" value="1"/>
</dbReference>
<dbReference type="GO" id="GO:0008170">
    <property type="term" value="F:N-methyltransferase activity"/>
    <property type="evidence" value="ECO:0007669"/>
    <property type="project" value="InterPro"/>
</dbReference>
<dbReference type="GO" id="GO:0032259">
    <property type="term" value="P:methylation"/>
    <property type="evidence" value="ECO:0007669"/>
    <property type="project" value="UniProtKB-KW"/>
</dbReference>
<evidence type="ECO:0000256" key="5">
    <source>
        <dbReference type="SAM" id="MobiDB-lite"/>
    </source>
</evidence>
<dbReference type="InterPro" id="IPR002941">
    <property type="entry name" value="DNA_methylase_N4/N6"/>
</dbReference>
<keyword evidence="8" id="KW-1185">Reference proteome</keyword>
<feature type="domain" description="DNA methylase N-4/N-6" evidence="6">
    <location>
        <begin position="217"/>
        <end position="397"/>
    </location>
</feature>
<reference evidence="7 8" key="1">
    <citation type="submission" date="2020-02" db="EMBL/GenBank/DDBJ databases">
        <authorList>
            <person name="Zheng R.K."/>
            <person name="Sun C.M."/>
        </authorList>
    </citation>
    <scope>NUCLEOTIDE SEQUENCE [LARGE SCALE GENOMIC DNA]</scope>
    <source>
        <strain evidence="8">rifampicinis</strain>
    </source>
</reference>
<dbReference type="EC" id="2.1.1.-" evidence="4"/>
<dbReference type="InterPro" id="IPR001091">
    <property type="entry name" value="RM_Methyltransferase"/>
</dbReference>
<dbReference type="REBASE" id="456965">
    <property type="entry name" value="M.AspRifORF5155P"/>
</dbReference>
<dbReference type="Gene3D" id="3.40.50.150">
    <property type="entry name" value="Vaccinia Virus protein VP39"/>
    <property type="match status" value="1"/>
</dbReference>
<evidence type="ECO:0000256" key="3">
    <source>
        <dbReference type="ARBA" id="ARBA00022679"/>
    </source>
</evidence>
<dbReference type="GO" id="GO:0003677">
    <property type="term" value="F:DNA binding"/>
    <property type="evidence" value="ECO:0007669"/>
    <property type="project" value="InterPro"/>
</dbReference>
<keyword evidence="3" id="KW-0808">Transferase</keyword>
<dbReference type="PIRSF" id="PIRSF036758">
    <property type="entry name" value="Aden_M_ParB"/>
    <property type="match status" value="1"/>
</dbReference>
<accession>A0A7S8EBL0</accession>
<dbReference type="RefSeq" id="WP_195171832.1">
    <property type="nucleotide sequence ID" value="NZ_CP062983.1"/>
</dbReference>
<feature type="region of interest" description="Disordered" evidence="5">
    <location>
        <begin position="408"/>
        <end position="428"/>
    </location>
</feature>
<dbReference type="SUPFAM" id="SSF53335">
    <property type="entry name" value="S-adenosyl-L-methionine-dependent methyltransferases"/>
    <property type="match status" value="1"/>
</dbReference>
<proteinExistence type="inferred from homology"/>
<dbReference type="EMBL" id="CP062983">
    <property type="protein sequence ID" value="QPC83768.1"/>
    <property type="molecule type" value="Genomic_DNA"/>
</dbReference>
<evidence type="ECO:0000256" key="1">
    <source>
        <dbReference type="ARBA" id="ARBA00006594"/>
    </source>
</evidence>
<evidence type="ECO:0000313" key="8">
    <source>
        <dbReference type="Proteomes" id="UP000594468"/>
    </source>
</evidence>
<dbReference type="AlphaFoldDB" id="A0A7S8EBL0"/>
<comment type="similarity">
    <text evidence="1 4">Belongs to the N(4)/N(6)-methyltransferase family.</text>
</comment>
<name>A0A7S8EBL0_9CHLR</name>
<feature type="region of interest" description="Disordered" evidence="5">
    <location>
        <begin position="22"/>
        <end position="41"/>
    </location>
</feature>
<dbReference type="InterPro" id="IPR015840">
    <property type="entry name" value="DNA_MeTrfase_ParB"/>
</dbReference>